<dbReference type="EMBL" id="LSSL01000878">
    <property type="protein sequence ID" value="OLY83492.1"/>
    <property type="molecule type" value="Genomic_DNA"/>
</dbReference>
<dbReference type="Proteomes" id="UP000187455">
    <property type="component" value="Unassembled WGS sequence"/>
</dbReference>
<organism evidence="2 3">
    <name type="scientific">Smittium mucronatum</name>
    <dbReference type="NCBI Taxonomy" id="133383"/>
    <lineage>
        <taxon>Eukaryota</taxon>
        <taxon>Fungi</taxon>
        <taxon>Fungi incertae sedis</taxon>
        <taxon>Zoopagomycota</taxon>
        <taxon>Kickxellomycotina</taxon>
        <taxon>Harpellomycetes</taxon>
        <taxon>Harpellales</taxon>
        <taxon>Legeriomycetaceae</taxon>
        <taxon>Smittium</taxon>
    </lineage>
</organism>
<sequence length="78" mass="9088">MKSNEMSSKNKSEYIEPRSRSSSFNDARDFVEKDSSVNPLYANSRFRNDPPNLHEKNVYIRGLPHEFTDENLYSLASE</sequence>
<feature type="region of interest" description="Disordered" evidence="1">
    <location>
        <begin position="1"/>
        <end position="27"/>
    </location>
</feature>
<name>A0A1R0H2V2_9FUNG</name>
<keyword evidence="3" id="KW-1185">Reference proteome</keyword>
<evidence type="ECO:0000256" key="1">
    <source>
        <dbReference type="SAM" id="MobiDB-lite"/>
    </source>
</evidence>
<dbReference type="OrthoDB" id="271725at2759"/>
<accession>A0A1R0H2V2</accession>
<evidence type="ECO:0008006" key="4">
    <source>
        <dbReference type="Google" id="ProtNLM"/>
    </source>
</evidence>
<reference evidence="2 3" key="1">
    <citation type="journal article" date="2016" name="Mol. Biol. Evol.">
        <title>Genome-Wide Survey of Gut Fungi (Harpellales) Reveals the First Horizontally Transferred Ubiquitin Gene from a Mosquito Host.</title>
        <authorList>
            <person name="Wang Y."/>
            <person name="White M.M."/>
            <person name="Kvist S."/>
            <person name="Moncalvo J.M."/>
        </authorList>
    </citation>
    <scope>NUCLEOTIDE SEQUENCE [LARGE SCALE GENOMIC DNA]</scope>
    <source>
        <strain evidence="2 3">ALG-7-W6</strain>
    </source>
</reference>
<feature type="compositionally biased region" description="Basic and acidic residues" evidence="1">
    <location>
        <begin position="8"/>
        <end position="19"/>
    </location>
</feature>
<proteinExistence type="predicted"/>
<evidence type="ECO:0000313" key="2">
    <source>
        <dbReference type="EMBL" id="OLY83492.1"/>
    </source>
</evidence>
<protein>
    <recommendedName>
        <fullName evidence="4">RRM domain-containing protein</fullName>
    </recommendedName>
</protein>
<dbReference type="AlphaFoldDB" id="A0A1R0H2V2"/>
<comment type="caution">
    <text evidence="2">The sequence shown here is derived from an EMBL/GenBank/DDBJ whole genome shotgun (WGS) entry which is preliminary data.</text>
</comment>
<gene>
    <name evidence="2" type="ORF">AYI68_g2366</name>
</gene>
<evidence type="ECO:0000313" key="3">
    <source>
        <dbReference type="Proteomes" id="UP000187455"/>
    </source>
</evidence>